<dbReference type="RefSeq" id="XP_014550097.1">
    <property type="nucleotide sequence ID" value="XM_014694611.1"/>
</dbReference>
<reference evidence="1 2" key="1">
    <citation type="journal article" date="2013" name="PLoS Genet.">
        <title>Comparative genome structure, secondary metabolite, and effector coding capacity across Cochliobolus pathogens.</title>
        <authorList>
            <person name="Condon B.J."/>
            <person name="Leng Y."/>
            <person name="Wu D."/>
            <person name="Bushley K.E."/>
            <person name="Ohm R.A."/>
            <person name="Otillar R."/>
            <person name="Martin J."/>
            <person name="Schackwitz W."/>
            <person name="Grimwood J."/>
            <person name="MohdZainudin N."/>
            <person name="Xue C."/>
            <person name="Wang R."/>
            <person name="Manning V.A."/>
            <person name="Dhillon B."/>
            <person name="Tu Z.J."/>
            <person name="Steffenson B.J."/>
            <person name="Salamov A."/>
            <person name="Sun H."/>
            <person name="Lowry S."/>
            <person name="LaButti K."/>
            <person name="Han J."/>
            <person name="Copeland A."/>
            <person name="Lindquist E."/>
            <person name="Barry K."/>
            <person name="Schmutz J."/>
            <person name="Baker S.E."/>
            <person name="Ciuffetti L.M."/>
            <person name="Grigoriev I.V."/>
            <person name="Zhong S."/>
            <person name="Turgeon B.G."/>
        </authorList>
    </citation>
    <scope>NUCLEOTIDE SEQUENCE [LARGE SCALE GENOMIC DNA]</scope>
    <source>
        <strain evidence="1 2">FI3</strain>
    </source>
</reference>
<gene>
    <name evidence="1" type="ORF">COCVIDRAFT_116475</name>
</gene>
<name>W7DQL2_BIPV3</name>
<organism evidence="1 2">
    <name type="scientific">Bipolaris victoriae (strain FI3)</name>
    <name type="common">Victoria blight of oats agent</name>
    <name type="synonym">Cochliobolus victoriae</name>
    <dbReference type="NCBI Taxonomy" id="930091"/>
    <lineage>
        <taxon>Eukaryota</taxon>
        <taxon>Fungi</taxon>
        <taxon>Dikarya</taxon>
        <taxon>Ascomycota</taxon>
        <taxon>Pezizomycotina</taxon>
        <taxon>Dothideomycetes</taxon>
        <taxon>Pleosporomycetidae</taxon>
        <taxon>Pleosporales</taxon>
        <taxon>Pleosporineae</taxon>
        <taxon>Pleosporaceae</taxon>
        <taxon>Bipolaris</taxon>
    </lineage>
</organism>
<dbReference type="Proteomes" id="UP000054337">
    <property type="component" value="Unassembled WGS sequence"/>
</dbReference>
<dbReference type="EMBL" id="KI968969">
    <property type="protein sequence ID" value="EUN20523.1"/>
    <property type="molecule type" value="Genomic_DNA"/>
</dbReference>
<accession>W7DQL2</accession>
<protein>
    <submittedName>
        <fullName evidence="1">Uncharacterized protein</fullName>
    </submittedName>
</protein>
<proteinExistence type="predicted"/>
<dbReference type="GeneID" id="26250926"/>
<sequence>MSEQSTIIRTGAIILSSFLSRDLSVDTRTEQPHAEVHRYYNKVKADNILSITNSYHNVLSLILIRDNKV</sequence>
<evidence type="ECO:0000313" key="2">
    <source>
        <dbReference type="Proteomes" id="UP000054337"/>
    </source>
</evidence>
<dbReference type="AlphaFoldDB" id="W7DQL2"/>
<dbReference type="HOGENOM" id="CLU_2775568_0_0_1"/>
<keyword evidence="2" id="KW-1185">Reference proteome</keyword>
<evidence type="ECO:0000313" key="1">
    <source>
        <dbReference type="EMBL" id="EUN20523.1"/>
    </source>
</evidence>